<sequence length="358" mass="39041">MSKLFSPLRLRTVEFPNRVFVSPMCQYSSEDGLPNEWHLVHLGSRAIGGASLVLTEASAVTPEGRITPWDAGIWSERHAKEWKRVTDFIRAHGSVPGMQIAHAGRKASCNKPWLGGKPLAPSEGGWTTLGPSAIPFGDYAVPRAMSVAEIEKTVDDFAKAARFALDAGFDVAEVHAAHGYLIHEFLSPLSNHRTDAYGGSLENRMRFGLAAAKAIRDAWPQDKPVLVRISASDWKEGGWDLEQSIVFCKALKAIGIDFITCSSGGNAHDQKITLGPGYQVPFSQAVKREVDIPTGAVGLITDAVQSEHILHTGQADAVLLARELLRDPYWPRHAAKILGVTMAWPDQYKRCDTGPMGK</sequence>
<evidence type="ECO:0000256" key="4">
    <source>
        <dbReference type="ARBA" id="ARBA00022857"/>
    </source>
</evidence>
<dbReference type="PANTHER" id="PTHR43303">
    <property type="entry name" value="NADPH DEHYDROGENASE C23G7.10C-RELATED"/>
    <property type="match status" value="1"/>
</dbReference>
<evidence type="ECO:0000313" key="7">
    <source>
        <dbReference type="EMBL" id="QJR12752.1"/>
    </source>
</evidence>
<dbReference type="EC" id="1.6.99.1" evidence="7"/>
<dbReference type="InterPro" id="IPR001155">
    <property type="entry name" value="OxRdtase_FMN_N"/>
</dbReference>
<keyword evidence="3" id="KW-0288">FMN</keyword>
<evidence type="ECO:0000256" key="3">
    <source>
        <dbReference type="ARBA" id="ARBA00022643"/>
    </source>
</evidence>
<dbReference type="SUPFAM" id="SSF51395">
    <property type="entry name" value="FMN-linked oxidoreductases"/>
    <property type="match status" value="1"/>
</dbReference>
<evidence type="ECO:0000259" key="6">
    <source>
        <dbReference type="Pfam" id="PF00724"/>
    </source>
</evidence>
<dbReference type="CDD" id="cd02932">
    <property type="entry name" value="OYE_YqiM_FMN"/>
    <property type="match status" value="1"/>
</dbReference>
<dbReference type="RefSeq" id="WP_171095226.1">
    <property type="nucleotide sequence ID" value="NZ_CP053069.1"/>
</dbReference>
<gene>
    <name evidence="7" type="primary">namA</name>
    <name evidence="7" type="ORF">DSM104443_03845</name>
</gene>
<dbReference type="GO" id="GO:0010181">
    <property type="term" value="F:FMN binding"/>
    <property type="evidence" value="ECO:0007669"/>
    <property type="project" value="InterPro"/>
</dbReference>
<dbReference type="PANTHER" id="PTHR43303:SF4">
    <property type="entry name" value="NADPH DEHYDROGENASE C23G7.10C-RELATED"/>
    <property type="match status" value="1"/>
</dbReference>
<evidence type="ECO:0000256" key="2">
    <source>
        <dbReference type="ARBA" id="ARBA00022630"/>
    </source>
</evidence>
<dbReference type="Pfam" id="PF00724">
    <property type="entry name" value="Oxidored_FMN"/>
    <property type="match status" value="1"/>
</dbReference>
<dbReference type="EMBL" id="CP053069">
    <property type="protein sequence ID" value="QJR12752.1"/>
    <property type="molecule type" value="Genomic_DNA"/>
</dbReference>
<feature type="domain" description="NADH:flavin oxidoreductase/NADH oxidase N-terminal" evidence="6">
    <location>
        <begin position="3"/>
        <end position="336"/>
    </location>
</feature>
<dbReference type="KEGG" id="uru:DSM104443_03845"/>
<dbReference type="InterPro" id="IPR013785">
    <property type="entry name" value="Aldolase_TIM"/>
</dbReference>
<accession>A0A6M4H0A3</accession>
<name>A0A6M4H0A3_9PROT</name>
<organism evidence="7 8">
    <name type="scientific">Usitatibacter rugosus</name>
    <dbReference type="NCBI Taxonomy" id="2732067"/>
    <lineage>
        <taxon>Bacteria</taxon>
        <taxon>Pseudomonadati</taxon>
        <taxon>Pseudomonadota</taxon>
        <taxon>Betaproteobacteria</taxon>
        <taxon>Nitrosomonadales</taxon>
        <taxon>Usitatibacteraceae</taxon>
        <taxon>Usitatibacter</taxon>
    </lineage>
</organism>
<dbReference type="GO" id="GO:0003959">
    <property type="term" value="F:NADPH dehydrogenase activity"/>
    <property type="evidence" value="ECO:0007669"/>
    <property type="project" value="UniProtKB-EC"/>
</dbReference>
<dbReference type="AlphaFoldDB" id="A0A6M4H0A3"/>
<protein>
    <submittedName>
        <fullName evidence="7">NADPH dehydrogenase</fullName>
        <ecNumber evidence="7">1.6.99.1</ecNumber>
    </submittedName>
</protein>
<keyword evidence="2" id="KW-0285">Flavoprotein</keyword>
<dbReference type="InterPro" id="IPR044152">
    <property type="entry name" value="YqjM-like"/>
</dbReference>
<keyword evidence="5 7" id="KW-0560">Oxidoreductase</keyword>
<evidence type="ECO:0000313" key="8">
    <source>
        <dbReference type="Proteomes" id="UP000501534"/>
    </source>
</evidence>
<proteinExistence type="predicted"/>
<dbReference type="GO" id="GO:0050661">
    <property type="term" value="F:NADP binding"/>
    <property type="evidence" value="ECO:0007669"/>
    <property type="project" value="InterPro"/>
</dbReference>
<evidence type="ECO:0000256" key="1">
    <source>
        <dbReference type="ARBA" id="ARBA00001917"/>
    </source>
</evidence>
<dbReference type="Gene3D" id="3.20.20.70">
    <property type="entry name" value="Aldolase class I"/>
    <property type="match status" value="1"/>
</dbReference>
<comment type="cofactor">
    <cofactor evidence="1">
        <name>FMN</name>
        <dbReference type="ChEBI" id="CHEBI:58210"/>
    </cofactor>
</comment>
<reference evidence="7 8" key="1">
    <citation type="submission" date="2020-04" db="EMBL/GenBank/DDBJ databases">
        <title>Usitatibacter rugosus gen. nov., sp. nov. and Usitatibacter palustris sp. nov., novel members of Usitatibacteraceae fam. nov. within the order Nitrosomonadales isolated from soil.</title>
        <authorList>
            <person name="Huber K.J."/>
            <person name="Neumann-Schaal M."/>
            <person name="Geppert A."/>
            <person name="Luckner M."/>
            <person name="Wanner G."/>
            <person name="Overmann J."/>
        </authorList>
    </citation>
    <scope>NUCLEOTIDE SEQUENCE [LARGE SCALE GENOMIC DNA]</scope>
    <source>
        <strain evidence="7 8">0125_3</strain>
    </source>
</reference>
<keyword evidence="8" id="KW-1185">Reference proteome</keyword>
<keyword evidence="4" id="KW-0521">NADP</keyword>
<evidence type="ECO:0000256" key="5">
    <source>
        <dbReference type="ARBA" id="ARBA00023002"/>
    </source>
</evidence>
<dbReference type="Proteomes" id="UP000501534">
    <property type="component" value="Chromosome"/>
</dbReference>